<dbReference type="STRING" id="742742.HMPREF9452_00375"/>
<dbReference type="EMBL" id="ADLS01000006">
    <property type="protein sequence ID" value="EGX67363.1"/>
    <property type="molecule type" value="Genomic_DNA"/>
</dbReference>
<dbReference type="Proteomes" id="UP000004830">
    <property type="component" value="Unassembled WGS sequence"/>
</dbReference>
<dbReference type="AlphaFoldDB" id="G1WGB2"/>
<evidence type="ECO:0000313" key="2">
    <source>
        <dbReference type="Proteomes" id="UP000004830"/>
    </source>
</evidence>
<reference evidence="1 2" key="1">
    <citation type="submission" date="2011-06" db="EMBL/GenBank/DDBJ databases">
        <title>The Genome Sequence of Collinsella tanakaei YIT 12063.</title>
        <authorList>
            <consortium name="The Broad Institute Genome Sequencing Platform"/>
            <person name="Earl A."/>
            <person name="Ward D."/>
            <person name="Feldgarden M."/>
            <person name="Gevers D."/>
            <person name="Morotomi M."/>
            <person name="Young S.K."/>
            <person name="Zeng Q."/>
            <person name="Gargeya S."/>
            <person name="Fitzgerald M."/>
            <person name="Haas B."/>
            <person name="Abouelleil A."/>
            <person name="Alvarado L."/>
            <person name="Arachchi H.M."/>
            <person name="Berlin A."/>
            <person name="Brown A."/>
            <person name="Chapman S.B."/>
            <person name="Chen Z."/>
            <person name="Dunbar C."/>
            <person name="Freedman E."/>
            <person name="Gearin G."/>
            <person name="Gellesch M."/>
            <person name="Goldberg J."/>
            <person name="Griggs A."/>
            <person name="Gujja S."/>
            <person name="Heiman D."/>
            <person name="Howarth C."/>
            <person name="Larson L."/>
            <person name="Lui A."/>
            <person name="MacDonald P.J.P."/>
            <person name="Mehta T."/>
            <person name="Montmayeur A."/>
            <person name="Murphy C."/>
            <person name="Neiman D."/>
            <person name="Pearson M."/>
            <person name="Priest M."/>
            <person name="Roberts A."/>
            <person name="Saif S."/>
            <person name="Shea T."/>
            <person name="Shenoy N."/>
            <person name="Sisk P."/>
            <person name="Stolte C."/>
            <person name="Sykes S."/>
            <person name="Wortman J."/>
            <person name="Nusbaum C."/>
            <person name="Birren B."/>
        </authorList>
    </citation>
    <scope>NUCLEOTIDE SEQUENCE [LARGE SCALE GENOMIC DNA]</scope>
    <source>
        <strain evidence="1 2">YIT 12063</strain>
    </source>
</reference>
<accession>G1WGB2</accession>
<organism evidence="1 2">
    <name type="scientific">Collinsella tanakaei YIT 12063</name>
    <dbReference type="NCBI Taxonomy" id="742742"/>
    <lineage>
        <taxon>Bacteria</taxon>
        <taxon>Bacillati</taxon>
        <taxon>Actinomycetota</taxon>
        <taxon>Coriobacteriia</taxon>
        <taxon>Coriobacteriales</taxon>
        <taxon>Coriobacteriaceae</taxon>
        <taxon>Collinsella</taxon>
    </lineage>
</organism>
<keyword evidence="2" id="KW-1185">Reference proteome</keyword>
<name>G1WGB2_9ACTN</name>
<protein>
    <submittedName>
        <fullName evidence="1">Uncharacterized protein</fullName>
    </submittedName>
</protein>
<dbReference type="RefSeq" id="WP_009140411.1">
    <property type="nucleotide sequence ID" value="NZ_JH126467.1"/>
</dbReference>
<comment type="caution">
    <text evidence="1">The sequence shown here is derived from an EMBL/GenBank/DDBJ whole genome shotgun (WGS) entry which is preliminary data.</text>
</comment>
<proteinExistence type="predicted"/>
<gene>
    <name evidence="1" type="ORF">HMPREF9452_00375</name>
</gene>
<dbReference type="GeneID" id="62758163"/>
<evidence type="ECO:0000313" key="1">
    <source>
        <dbReference type="EMBL" id="EGX67363.1"/>
    </source>
</evidence>
<sequence>MLIAKELYHDETGSPDVTLSEDVKNFKFIRVFFSISTKRTGKDPDPFYFLSQDVSMPEGDGCAIFINGYNPADGWVASIDGKRVYHSTYSSSSKEYDQLHIHRVIGYR</sequence>
<dbReference type="HOGENOM" id="CLU_2192527_0_0_11"/>